<dbReference type="SMART" id="SM00263">
    <property type="entry name" value="LYZ1"/>
    <property type="match status" value="1"/>
</dbReference>
<sequence>MKVLLLGVVGLLGFSLAGAQNVTKCSLKSQLKEKIDNLPEKIKQAGLTADTFVAKLVCYVENGSNFSTSAVTELSHDRGSPASGPSRRRRDTLDLLSNGDEKKNATLYGLFQLPGDPVCNDNNSPNVCGMDCRRLTDDKIDDDIHCVLTLIAKIVEQGFGAQNIQELTKVFRLMMQPQCKNAHYDVYFHECH</sequence>
<dbReference type="InterPro" id="IPR001916">
    <property type="entry name" value="Glyco_hydro_22"/>
</dbReference>
<evidence type="ECO:0000256" key="3">
    <source>
        <dbReference type="ARBA" id="ARBA00023157"/>
    </source>
</evidence>
<dbReference type="AlphaFoldDB" id="A0A1A8E5V2"/>
<dbReference type="SUPFAM" id="SSF53955">
    <property type="entry name" value="Lysozyme-like"/>
    <property type="match status" value="1"/>
</dbReference>
<dbReference type="PROSITE" id="PS51348">
    <property type="entry name" value="GLYCOSYL_HYDROL_F22_2"/>
    <property type="match status" value="1"/>
</dbReference>
<proteinExistence type="predicted"/>
<reference evidence="6" key="2">
    <citation type="submission" date="2016-06" db="EMBL/GenBank/DDBJ databases">
        <title>The genome of a short-lived fish provides insights into sex chromosome evolution and the genetic control of aging.</title>
        <authorList>
            <person name="Reichwald K."/>
            <person name="Felder M."/>
            <person name="Petzold A."/>
            <person name="Koch P."/>
            <person name="Groth M."/>
            <person name="Platzer M."/>
        </authorList>
    </citation>
    <scope>NUCLEOTIDE SEQUENCE</scope>
    <source>
        <tissue evidence="6">Brain</tissue>
    </source>
</reference>
<keyword evidence="2" id="KW-0081">Bacteriolytic enzyme</keyword>
<dbReference type="GO" id="GO:0042742">
    <property type="term" value="P:defense response to bacterium"/>
    <property type="evidence" value="ECO:0007669"/>
    <property type="project" value="UniProtKB-KW"/>
</dbReference>
<dbReference type="Pfam" id="PF00062">
    <property type="entry name" value="Lys"/>
    <property type="match status" value="1"/>
</dbReference>
<dbReference type="PANTHER" id="PTHR11407">
    <property type="entry name" value="LYSOZYME C"/>
    <property type="match status" value="1"/>
</dbReference>
<evidence type="ECO:0000313" key="6">
    <source>
        <dbReference type="EMBL" id="SBQ41557.1"/>
    </source>
</evidence>
<evidence type="ECO:0000256" key="5">
    <source>
        <dbReference type="SAM" id="SignalP"/>
    </source>
</evidence>
<dbReference type="EMBL" id="HADZ01006555">
    <property type="protein sequence ID" value="SBP70496.1"/>
    <property type="molecule type" value="Transcribed_RNA"/>
</dbReference>
<protein>
    <recommendedName>
        <fullName evidence="1">lysozyme</fullName>
        <ecNumber evidence="1">3.2.1.17</ecNumber>
    </recommendedName>
</protein>
<feature type="chain" id="PRO_5015056135" description="lysozyme" evidence="5">
    <location>
        <begin position="20"/>
        <end position="192"/>
    </location>
</feature>
<dbReference type="InterPro" id="IPR023346">
    <property type="entry name" value="Lysozyme-like_dom_sf"/>
</dbReference>
<dbReference type="PANTHER" id="PTHR11407:SF63">
    <property type="entry name" value="LYSOZYME C"/>
    <property type="match status" value="1"/>
</dbReference>
<dbReference type="EC" id="3.2.1.17" evidence="1"/>
<reference evidence="6" key="1">
    <citation type="submission" date="2016-05" db="EMBL/GenBank/DDBJ databases">
        <authorList>
            <person name="Lavstsen T."/>
            <person name="Jespersen J.S."/>
        </authorList>
    </citation>
    <scope>NUCLEOTIDE SEQUENCE</scope>
    <source>
        <tissue evidence="6">Brain</tissue>
    </source>
</reference>
<feature type="signal peptide" evidence="5">
    <location>
        <begin position="1"/>
        <end position="19"/>
    </location>
</feature>
<evidence type="ECO:0000256" key="1">
    <source>
        <dbReference type="ARBA" id="ARBA00012732"/>
    </source>
</evidence>
<keyword evidence="5" id="KW-0732">Signal</keyword>
<gene>
    <name evidence="6" type="primary">CABZ01086597.1</name>
</gene>
<evidence type="ECO:0000256" key="2">
    <source>
        <dbReference type="ARBA" id="ARBA00022638"/>
    </source>
</evidence>
<dbReference type="EMBL" id="HAEA01013077">
    <property type="protein sequence ID" value="SBQ41557.1"/>
    <property type="molecule type" value="Transcribed_RNA"/>
</dbReference>
<dbReference type="GO" id="GO:0003796">
    <property type="term" value="F:lysozyme activity"/>
    <property type="evidence" value="ECO:0007669"/>
    <property type="project" value="UniProtKB-EC"/>
</dbReference>
<keyword evidence="3" id="KW-1015">Disulfide bond</keyword>
<evidence type="ECO:0000256" key="4">
    <source>
        <dbReference type="SAM" id="MobiDB-lite"/>
    </source>
</evidence>
<dbReference type="GO" id="GO:0031640">
    <property type="term" value="P:killing of cells of another organism"/>
    <property type="evidence" value="ECO:0007669"/>
    <property type="project" value="UniProtKB-KW"/>
</dbReference>
<name>A0A1A8E5V2_NOTKA</name>
<dbReference type="Gene3D" id="1.10.530.10">
    <property type="match status" value="1"/>
</dbReference>
<feature type="region of interest" description="Disordered" evidence="4">
    <location>
        <begin position="70"/>
        <end position="92"/>
    </location>
</feature>
<keyword evidence="2" id="KW-0929">Antimicrobial</keyword>
<accession>A0A1A8E5V2</accession>
<organism evidence="6">
    <name type="scientific">Nothobranchius kadleci</name>
    <name type="common">African annual killifish</name>
    <dbReference type="NCBI Taxonomy" id="1051664"/>
    <lineage>
        <taxon>Eukaryota</taxon>
        <taxon>Metazoa</taxon>
        <taxon>Chordata</taxon>
        <taxon>Craniata</taxon>
        <taxon>Vertebrata</taxon>
        <taxon>Euteleostomi</taxon>
        <taxon>Actinopterygii</taxon>
        <taxon>Neopterygii</taxon>
        <taxon>Teleostei</taxon>
        <taxon>Neoteleostei</taxon>
        <taxon>Acanthomorphata</taxon>
        <taxon>Ovalentaria</taxon>
        <taxon>Atherinomorphae</taxon>
        <taxon>Cyprinodontiformes</taxon>
        <taxon>Nothobranchiidae</taxon>
        <taxon>Nothobranchius</taxon>
    </lineage>
</organism>